<proteinExistence type="predicted"/>
<feature type="signal peptide" evidence="1">
    <location>
        <begin position="1"/>
        <end position="23"/>
    </location>
</feature>
<evidence type="ECO:0000256" key="1">
    <source>
        <dbReference type="SAM" id="SignalP"/>
    </source>
</evidence>
<name>A0AAT9GJ06_9BACT</name>
<dbReference type="AlphaFoldDB" id="A0AAT9GJ06"/>
<sequence length="287" mass="32114">MKTYINLLAAGMLSLCACMSLSAQEAKEHISKQFNVNPNSTNAVLAIYNIFGSIKVEGYNGDKVLLEIDKNITSKYPEEVTKGKQEFRFEMEQQGDSIIVYIAAPHDSRPNQQWSRNEDSKSIRYKYQLDFVVKVPHQMRLRVSTINEGNVYVKEVHGALFVSNVNGKIDVEHAKGVTKATTVNGDVTVSYLTNPPAASNYKTINGDITVKYQNGLNADLYFKSMNGKYFTDFENVEPISNTLEKNTETKSNSTLYKISKGNAVRIGTGGNRFNFETLNGNVYIKKS</sequence>
<evidence type="ECO:0000313" key="2">
    <source>
        <dbReference type="EMBL" id="BFG70598.1"/>
    </source>
</evidence>
<reference evidence="2" key="1">
    <citation type="submission" date="2024-02" db="EMBL/GenBank/DDBJ databases">
        <title>Sediminibacterium planktonica sp. nov. and Sediminibacterium longus sp. nov., isolated from surface lake and river water.</title>
        <authorList>
            <person name="Watanabe K."/>
            <person name="Takemine S."/>
            <person name="Ishii Y."/>
            <person name="Ogata Y."/>
            <person name="Shindo C."/>
            <person name="Suda W."/>
        </authorList>
    </citation>
    <scope>NUCLEOTIDE SEQUENCE</scope>
    <source>
        <strain evidence="2">KACHI17</strain>
    </source>
</reference>
<organism evidence="2">
    <name type="scientific">Sediminibacterium sp. KACHI17</name>
    <dbReference type="NCBI Taxonomy" id="1751071"/>
    <lineage>
        <taxon>Bacteria</taxon>
        <taxon>Pseudomonadati</taxon>
        <taxon>Bacteroidota</taxon>
        <taxon>Chitinophagia</taxon>
        <taxon>Chitinophagales</taxon>
        <taxon>Chitinophagaceae</taxon>
        <taxon>Sediminibacterium</taxon>
    </lineage>
</organism>
<dbReference type="EMBL" id="AP029612">
    <property type="protein sequence ID" value="BFG70598.1"/>
    <property type="molecule type" value="Genomic_DNA"/>
</dbReference>
<gene>
    <name evidence="2" type="ORF">KACHI17_14790</name>
</gene>
<keyword evidence="1" id="KW-0732">Signal</keyword>
<accession>A0AAT9GJ06</accession>
<protein>
    <recommendedName>
        <fullName evidence="3">Adhesin domain-containing protein</fullName>
    </recommendedName>
</protein>
<dbReference type="RefSeq" id="WP_353548241.1">
    <property type="nucleotide sequence ID" value="NZ_AP029612.1"/>
</dbReference>
<evidence type="ECO:0008006" key="3">
    <source>
        <dbReference type="Google" id="ProtNLM"/>
    </source>
</evidence>
<dbReference type="PROSITE" id="PS51257">
    <property type="entry name" value="PROKAR_LIPOPROTEIN"/>
    <property type="match status" value="1"/>
</dbReference>
<feature type="chain" id="PRO_5043826512" description="Adhesin domain-containing protein" evidence="1">
    <location>
        <begin position="24"/>
        <end position="287"/>
    </location>
</feature>